<dbReference type="Gene3D" id="3.10.310.40">
    <property type="match status" value="1"/>
</dbReference>
<dbReference type="GO" id="GO:0005737">
    <property type="term" value="C:cytoplasm"/>
    <property type="evidence" value="ECO:0007669"/>
    <property type="project" value="UniProtKB-SubCell"/>
</dbReference>
<organism evidence="6 7">
    <name type="scientific">Planococcus koreensis</name>
    <dbReference type="NCBI Taxonomy" id="112331"/>
    <lineage>
        <taxon>Bacteria</taxon>
        <taxon>Bacillati</taxon>
        <taxon>Bacillota</taxon>
        <taxon>Bacilli</taxon>
        <taxon>Bacillales</taxon>
        <taxon>Caryophanaceae</taxon>
        <taxon>Planococcus</taxon>
    </lineage>
</organism>
<evidence type="ECO:0000259" key="5">
    <source>
        <dbReference type="PROSITE" id="PS50860"/>
    </source>
</evidence>
<keyword evidence="7" id="KW-1185">Reference proteome</keyword>
<keyword evidence="3" id="KW-0479">Metal-binding</keyword>
<dbReference type="SMART" id="SM00863">
    <property type="entry name" value="tRNA_SAD"/>
    <property type="match status" value="1"/>
</dbReference>
<keyword evidence="4" id="KW-0862">Zinc</keyword>
<feature type="domain" description="Alanyl-transfer RNA synthetases family profile" evidence="5">
    <location>
        <begin position="1"/>
        <end position="222"/>
    </location>
</feature>
<dbReference type="PANTHER" id="PTHR43462:SF1">
    <property type="entry name" value="ALANYL-TRNA EDITING PROTEIN AARSD1"/>
    <property type="match status" value="1"/>
</dbReference>
<dbReference type="InterPro" id="IPR009000">
    <property type="entry name" value="Transl_B-barrel_sf"/>
</dbReference>
<dbReference type="GO" id="GO:0046872">
    <property type="term" value="F:metal ion binding"/>
    <property type="evidence" value="ECO:0007669"/>
    <property type="project" value="UniProtKB-KW"/>
</dbReference>
<dbReference type="Pfam" id="PF07973">
    <property type="entry name" value="tRNA_SAD"/>
    <property type="match status" value="1"/>
</dbReference>
<comment type="cofactor">
    <cofactor evidence="1">
        <name>Zn(2+)</name>
        <dbReference type="ChEBI" id="CHEBI:29105"/>
    </cofactor>
</comment>
<name>A0A7W8CT80_9BACL</name>
<dbReference type="GO" id="GO:0006419">
    <property type="term" value="P:alanyl-tRNA aminoacylation"/>
    <property type="evidence" value="ECO:0007669"/>
    <property type="project" value="InterPro"/>
</dbReference>
<sequence>MTLTLKMYYGDPEIAQATVEVIGSGQDEKGQYILTNQTIFYPEGGGQPADTGFIDGAAVLDVQSSQEEIRHYTDMPLSNGEYPAQLDWNKRFDHMQQHAGQHVLSAVFADRHNLHTTSFHLGEERVSIDLDAAEIPQEVLAAAEAAANDVIRRHLPITTEWVTEEQAKSMSLRKPPAVKGDIRLVKIDGVDLNACGGTHPKNTSDIGLIKIIAAEKAKGGTRVYFLCGGRAFGHFKLLIETTDELVRQLNSPLKDLPGAADALLEEKAAIEKELKDTRSKLLEAESFGIQPAANTATAERIFYNRPVKELQQLARIVAAREKHSYILLLSAEGKGVRFVCAKGEEAQGDMREVLGELLALTDGKGGGNPGFVQGGGNTECENEQFIRTFQKAVKKFRENL</sequence>
<gene>
    <name evidence="6" type="ORF">HNQ44_000994</name>
</gene>
<dbReference type="RefSeq" id="WP_241666071.1">
    <property type="nucleotide sequence ID" value="NZ_JACHHE010000002.1"/>
</dbReference>
<dbReference type="GO" id="GO:0002161">
    <property type="term" value="F:aminoacyl-tRNA deacylase activity"/>
    <property type="evidence" value="ECO:0007669"/>
    <property type="project" value="UniProtKB-ARBA"/>
</dbReference>
<dbReference type="GO" id="GO:0004813">
    <property type="term" value="F:alanine-tRNA ligase activity"/>
    <property type="evidence" value="ECO:0007669"/>
    <property type="project" value="UniProtKB-EC"/>
</dbReference>
<dbReference type="GO" id="GO:0005524">
    <property type="term" value="F:ATP binding"/>
    <property type="evidence" value="ECO:0007669"/>
    <property type="project" value="InterPro"/>
</dbReference>
<dbReference type="PROSITE" id="PS50860">
    <property type="entry name" value="AA_TRNA_LIGASE_II_ALA"/>
    <property type="match status" value="1"/>
</dbReference>
<comment type="caution">
    <text evidence="6">The sequence shown here is derived from an EMBL/GenBank/DDBJ whole genome shotgun (WGS) entry which is preliminary data.</text>
</comment>
<keyword evidence="6" id="KW-0436">Ligase</keyword>
<dbReference type="AlphaFoldDB" id="A0A7W8CT80"/>
<protein>
    <submittedName>
        <fullName evidence="6">Alanyl-tRNA synthetase</fullName>
        <ecNumber evidence="6">6.1.1.7</ecNumber>
    </submittedName>
</protein>
<evidence type="ECO:0000256" key="2">
    <source>
        <dbReference type="ARBA" id="ARBA00004496"/>
    </source>
</evidence>
<dbReference type="Proteomes" id="UP000525923">
    <property type="component" value="Unassembled WGS sequence"/>
</dbReference>
<evidence type="ECO:0000256" key="1">
    <source>
        <dbReference type="ARBA" id="ARBA00001947"/>
    </source>
</evidence>
<dbReference type="SUPFAM" id="SSF55186">
    <property type="entry name" value="ThrRS/AlaRS common domain"/>
    <property type="match status" value="1"/>
</dbReference>
<evidence type="ECO:0000256" key="3">
    <source>
        <dbReference type="ARBA" id="ARBA00022723"/>
    </source>
</evidence>
<dbReference type="InterPro" id="IPR051335">
    <property type="entry name" value="Alanyl-tRNA_Editing_Enzymes"/>
</dbReference>
<accession>A0A7W8CT80</accession>
<dbReference type="GO" id="GO:0003676">
    <property type="term" value="F:nucleic acid binding"/>
    <property type="evidence" value="ECO:0007669"/>
    <property type="project" value="InterPro"/>
</dbReference>
<dbReference type="EC" id="6.1.1.7" evidence="6"/>
<comment type="subcellular location">
    <subcellularLocation>
        <location evidence="2">Cytoplasm</location>
    </subcellularLocation>
</comment>
<dbReference type="SUPFAM" id="SSF50447">
    <property type="entry name" value="Translation proteins"/>
    <property type="match status" value="1"/>
</dbReference>
<proteinExistence type="predicted"/>
<dbReference type="Gene3D" id="3.30.980.10">
    <property type="entry name" value="Threonyl-trna Synthetase, Chain A, domain 2"/>
    <property type="match status" value="1"/>
</dbReference>
<evidence type="ECO:0000313" key="6">
    <source>
        <dbReference type="EMBL" id="MBB5179570.1"/>
    </source>
</evidence>
<keyword evidence="6" id="KW-0030">Aminoacyl-tRNA synthetase</keyword>
<dbReference type="Gene3D" id="2.40.30.130">
    <property type="match status" value="1"/>
</dbReference>
<dbReference type="EMBL" id="JACHHE010000002">
    <property type="protein sequence ID" value="MBB5179570.1"/>
    <property type="molecule type" value="Genomic_DNA"/>
</dbReference>
<evidence type="ECO:0000313" key="7">
    <source>
        <dbReference type="Proteomes" id="UP000525923"/>
    </source>
</evidence>
<reference evidence="6 7" key="1">
    <citation type="submission" date="2020-08" db="EMBL/GenBank/DDBJ databases">
        <title>Genomic Encyclopedia of Type Strains, Phase IV (KMG-IV): sequencing the most valuable type-strain genomes for metagenomic binning, comparative biology and taxonomic classification.</title>
        <authorList>
            <person name="Goeker M."/>
        </authorList>
    </citation>
    <scope>NUCLEOTIDE SEQUENCE [LARGE SCALE GENOMIC DNA]</scope>
    <source>
        <strain evidence="6 7">DSM 15895</strain>
    </source>
</reference>
<dbReference type="InterPro" id="IPR018163">
    <property type="entry name" value="Thr/Ala-tRNA-synth_IIc_edit"/>
</dbReference>
<dbReference type="InterPro" id="IPR018165">
    <property type="entry name" value="Ala-tRNA-synth_IIc_core"/>
</dbReference>
<dbReference type="PANTHER" id="PTHR43462">
    <property type="entry name" value="ALANYL-TRNA EDITING PROTEIN"/>
    <property type="match status" value="1"/>
</dbReference>
<dbReference type="InterPro" id="IPR012947">
    <property type="entry name" value="tRNA_SAD"/>
</dbReference>
<evidence type="ECO:0000256" key="4">
    <source>
        <dbReference type="ARBA" id="ARBA00022833"/>
    </source>
</evidence>